<dbReference type="SUPFAM" id="SSF82693">
    <property type="entry name" value="Multidrug efflux transporter AcrB pore domain, PN1, PN2, PC1 and PC2 subdomains"/>
    <property type="match status" value="4"/>
</dbReference>
<evidence type="ECO:0000256" key="2">
    <source>
        <dbReference type="ARBA" id="ARBA00010942"/>
    </source>
</evidence>
<evidence type="ECO:0000256" key="8">
    <source>
        <dbReference type="ARBA" id="ARBA00022989"/>
    </source>
</evidence>
<dbReference type="InterPro" id="IPR027463">
    <property type="entry name" value="AcrB_DN_DC_subdom"/>
</dbReference>
<dbReference type="GO" id="GO:0042910">
    <property type="term" value="F:xenobiotic transmembrane transporter activity"/>
    <property type="evidence" value="ECO:0007669"/>
    <property type="project" value="TreeGrafter"/>
</dbReference>
<dbReference type="SUPFAM" id="SSF54427">
    <property type="entry name" value="NTF2-like"/>
    <property type="match status" value="1"/>
</dbReference>
<feature type="transmembrane region" description="Helical" evidence="12">
    <location>
        <begin position="340"/>
        <end position="359"/>
    </location>
</feature>
<comment type="subcellular location">
    <subcellularLocation>
        <location evidence="1">Cell inner membrane</location>
        <topology evidence="1">Multi-pass membrane protein</topology>
    </subcellularLocation>
</comment>
<keyword evidence="10" id="KW-0564">Palmitate</keyword>
<dbReference type="NCBIfam" id="NF000282">
    <property type="entry name" value="RND_permease_1"/>
    <property type="match status" value="1"/>
</dbReference>
<evidence type="ECO:0000256" key="9">
    <source>
        <dbReference type="ARBA" id="ARBA00023136"/>
    </source>
</evidence>
<dbReference type="SUPFAM" id="SSF82714">
    <property type="entry name" value="Multidrug efflux transporter AcrB TolC docking domain, DN and DC subdomains"/>
    <property type="match status" value="2"/>
</dbReference>
<dbReference type="Gene3D" id="3.10.450.50">
    <property type="match status" value="1"/>
</dbReference>
<feature type="transmembrane region" description="Helical" evidence="12">
    <location>
        <begin position="892"/>
        <end position="912"/>
    </location>
</feature>
<keyword evidence="5" id="KW-0997">Cell inner membrane</keyword>
<feature type="transmembrane region" description="Helical" evidence="12">
    <location>
        <begin position="470"/>
        <end position="497"/>
    </location>
</feature>
<dbReference type="EMBL" id="JAPDRN010000237">
    <property type="protein sequence ID" value="KAJ9610932.1"/>
    <property type="molecule type" value="Genomic_DNA"/>
</dbReference>
<dbReference type="Gene3D" id="1.20.1640.10">
    <property type="entry name" value="Multidrug efflux transporter AcrB transmembrane domain"/>
    <property type="match status" value="2"/>
</dbReference>
<dbReference type="Pfam" id="PF00873">
    <property type="entry name" value="ACR_tran"/>
    <property type="match status" value="1"/>
</dbReference>
<keyword evidence="3" id="KW-0813">Transport</keyword>
<evidence type="ECO:0000256" key="10">
    <source>
        <dbReference type="ARBA" id="ARBA00023139"/>
    </source>
</evidence>
<dbReference type="SUPFAM" id="SSF141488">
    <property type="entry name" value="YdhA-like"/>
    <property type="match status" value="1"/>
</dbReference>
<evidence type="ECO:0000259" key="13">
    <source>
        <dbReference type="Pfam" id="PF09864"/>
    </source>
</evidence>
<dbReference type="FunFam" id="1.20.1640.10:FF:000001">
    <property type="entry name" value="Efflux pump membrane transporter"/>
    <property type="match status" value="1"/>
</dbReference>
<keyword evidence="4" id="KW-1003">Cell membrane</keyword>
<proteinExistence type="inferred from homology"/>
<reference evidence="14" key="1">
    <citation type="submission" date="2022-10" db="EMBL/GenBank/DDBJ databases">
        <title>Culturing micro-colonial fungi from biological soil crusts in the Mojave desert and describing Neophaeococcomyces mojavensis, and introducing the new genera and species Taxawa tesnikishii.</title>
        <authorList>
            <person name="Kurbessoian T."/>
            <person name="Stajich J.E."/>
        </authorList>
    </citation>
    <scope>NUCLEOTIDE SEQUENCE</scope>
    <source>
        <strain evidence="14">TK_35</strain>
    </source>
</reference>
<dbReference type="InterPro" id="IPR018660">
    <property type="entry name" value="MliC"/>
</dbReference>
<dbReference type="Gene3D" id="3.30.2090.10">
    <property type="entry name" value="Multidrug efflux transporter AcrB TolC docking domain, DN and DC subdomains"/>
    <property type="match status" value="2"/>
</dbReference>
<sequence length="1402" mass="148781">MARFFIDRPVFAWVLAIFVILAGVLAIPRLAVERYPAVAPPSVSIYASYPGASPQTLNDAVVGLIERELSSVKHLLYFESSVDTSGEASITATFKPGTDPELAQVDVQNRIKAIEPRLPRSVRQNGLFVEAADSGFLMLVGLRSPDGSVSEAALGDFMARNIIEELRRIDGVGRVQLFGAEQAMRIWLDPTRLTGYGLTMGDVASAIEQQNLEISPGRIGDSPGVPGQRITVPLSAEGQLSTPEQFAAIVLRAGADGSRVLLGDVARVELGAQSYAWGTREDGYPATAAGVQLRPGANAVRTATAVRERMADLQPLLPHGVESSIPFDTAPFVKVSIQKVLQTLIEAMLLVFAVMYLFLQNWRYTLIPALVAPIALLGTFAVMLALGFSINVLTMFGMVLAIGIIVDDAIVVVEGVERIMAEEGLPPREATIKAMRELTGAVIGITLVLTAVFIPMALASGSVGAIYRQFSVAMSVSILFSALLALSLTPALCATLLRQGTHGHHGRGGVFGAFNRGFERMTGRYQQGVAMVLRRSGRVMGLFAALLVALLIGLHWLPGAFLPEEDQGYFMTSVQLPAEATAERTLAVVEAYEQHVASRPAIASNQAILGYSFSGSGPSAALTYTMLKDWGERGGSTAADEVKAAQQAMATVSEGEVMSVMPPAIDSLGRSSGFSLALQARTGQGQAELRAALQQLLKLAEASPLLAEVHADGLPAGSNVRLDIDRAKAEAMGVAFTDISATLSAAMGSQYVNDFPNRGRMQQVIVQADAPHRMQLEDVLKLYVRNSEGGMVALSELVTARWTEAPLQLQRYLGFPALNLSGAPASGVSTGQAMIEMERLAQQLPAGFALQWTSQSLQERESGAQAPWLLLLSMLVVFLVLAALYESWSIPLAVMLVVPLGLLGAVAAVLLREMPNDVFFKVGMITVIGLSAKNAILIVEFARQLQQQGRGLVEATIEAARLRLRPIVMTSLAFALGVVPLMLAQGASKETQQAIGTGVFGGMVSATVLAVFFVPVACADAGRRRKEARMESRSPEGLYEAQLRVLEQQLRDALLDGDHGAAAALLSPVLFMMDGQGGRMLDLPWLRDWQQGRLQILALQVHAVETLLCGRLALLSGDVQLHVHWLEREHVQRIRLLRVWTSASAASGAQLLSMAMVGSKVSVVSTRSRAMRVVFSLLAASLGLALSACQPAQTPAASGPGDAVATPTPAPVAAAVDGGGNATLYRCGDLDVRATFNGEDAATVVIGERSFAMSSERAASGAKYADGKGNSLWTRGSDEALLSLKGEADRECGAVEATEGDGSAGNAAFRATGNEPGWLAVVDGDAPGLQVDVDYGERRFTVAKPTEGADGWVGKAADGTDIKLSFQRTTCQDDMSGEAFEAKAMLTVGPRQYHGCGNFGGK</sequence>
<feature type="transmembrane region" description="Helical" evidence="12">
    <location>
        <begin position="962"/>
        <end position="983"/>
    </location>
</feature>
<dbReference type="InterPro" id="IPR004764">
    <property type="entry name" value="MdtF-like"/>
</dbReference>
<dbReference type="SUPFAM" id="SSF82866">
    <property type="entry name" value="Multidrug efflux transporter AcrB transmembrane domain"/>
    <property type="match status" value="2"/>
</dbReference>
<keyword evidence="6 12" id="KW-0812">Transmembrane</keyword>
<comment type="caution">
    <text evidence="14">The sequence shown here is derived from an EMBL/GenBank/DDBJ whole genome shotgun (WGS) entry which is preliminary data.</text>
</comment>
<dbReference type="InterPro" id="IPR032710">
    <property type="entry name" value="NTF2-like_dom_sf"/>
</dbReference>
<accession>A0AA38XD28</accession>
<dbReference type="GO" id="GO:0015562">
    <property type="term" value="F:efflux transmembrane transporter activity"/>
    <property type="evidence" value="ECO:0007669"/>
    <property type="project" value="InterPro"/>
</dbReference>
<dbReference type="PANTHER" id="PTHR32063">
    <property type="match status" value="1"/>
</dbReference>
<evidence type="ECO:0000256" key="3">
    <source>
        <dbReference type="ARBA" id="ARBA00022448"/>
    </source>
</evidence>
<feature type="transmembrane region" description="Helical" evidence="12">
    <location>
        <begin position="539"/>
        <end position="557"/>
    </location>
</feature>
<feature type="transmembrane region" description="Helical" evidence="12">
    <location>
        <begin position="396"/>
        <end position="417"/>
    </location>
</feature>
<dbReference type="Gene3D" id="3.30.70.1440">
    <property type="entry name" value="Multidrug efflux transporter AcrB pore domain"/>
    <property type="match status" value="1"/>
</dbReference>
<dbReference type="PANTHER" id="PTHR32063:SF10">
    <property type="entry name" value="EFFLUX PUMP MEMBRANE TRANSPORTER"/>
    <property type="match status" value="1"/>
</dbReference>
<dbReference type="GO" id="GO:0005886">
    <property type="term" value="C:plasma membrane"/>
    <property type="evidence" value="ECO:0007669"/>
    <property type="project" value="UniProtKB-SubCell"/>
</dbReference>
<feature type="transmembrane region" description="Helical" evidence="12">
    <location>
        <begin position="366"/>
        <end position="390"/>
    </location>
</feature>
<evidence type="ECO:0000256" key="7">
    <source>
        <dbReference type="ARBA" id="ARBA00022729"/>
    </source>
</evidence>
<dbReference type="Gene3D" id="2.40.128.200">
    <property type="match status" value="1"/>
</dbReference>
<keyword evidence="9 12" id="KW-0472">Membrane</keyword>
<feature type="transmembrane region" description="Helical" evidence="12">
    <location>
        <begin position="866"/>
        <end position="885"/>
    </location>
</feature>
<gene>
    <name evidence="14" type="ORF">H2204_015352</name>
</gene>
<comment type="similarity">
    <text evidence="2">Belongs to the resistance-nodulation-cell division (RND) (TC 2.A.6) family.</text>
</comment>
<keyword evidence="8 12" id="KW-1133">Transmembrane helix</keyword>
<evidence type="ECO:0000256" key="11">
    <source>
        <dbReference type="ARBA" id="ARBA00023288"/>
    </source>
</evidence>
<evidence type="ECO:0000256" key="1">
    <source>
        <dbReference type="ARBA" id="ARBA00004429"/>
    </source>
</evidence>
<dbReference type="InterPro" id="IPR036328">
    <property type="entry name" value="MliC_sf"/>
</dbReference>
<dbReference type="PRINTS" id="PR00702">
    <property type="entry name" value="ACRIFLAVINRP"/>
</dbReference>
<name>A0AA38XD28_9EURO</name>
<feature type="domain" description="C-type lysozyme inhibitor" evidence="13">
    <location>
        <begin position="1225"/>
        <end position="1289"/>
    </location>
</feature>
<dbReference type="GO" id="GO:0009636">
    <property type="term" value="P:response to toxic substance"/>
    <property type="evidence" value="ECO:0007669"/>
    <property type="project" value="UniProtKB-ARBA"/>
</dbReference>
<evidence type="ECO:0000256" key="6">
    <source>
        <dbReference type="ARBA" id="ARBA00022692"/>
    </source>
</evidence>
<dbReference type="NCBIfam" id="TIGR00915">
    <property type="entry name" value="2A0602"/>
    <property type="match status" value="1"/>
</dbReference>
<keyword evidence="11" id="KW-0449">Lipoprotein</keyword>
<dbReference type="InterPro" id="IPR001036">
    <property type="entry name" value="Acrflvin-R"/>
</dbReference>
<feature type="transmembrane region" description="Helical" evidence="12">
    <location>
        <begin position="995"/>
        <end position="1019"/>
    </location>
</feature>
<dbReference type="Gene3D" id="3.30.70.1430">
    <property type="entry name" value="Multidrug efflux transporter AcrB pore domain"/>
    <property type="match status" value="2"/>
</dbReference>
<evidence type="ECO:0000256" key="4">
    <source>
        <dbReference type="ARBA" id="ARBA00022475"/>
    </source>
</evidence>
<evidence type="ECO:0000256" key="12">
    <source>
        <dbReference type="SAM" id="Phobius"/>
    </source>
</evidence>
<evidence type="ECO:0000313" key="14">
    <source>
        <dbReference type="EMBL" id="KAJ9610932.1"/>
    </source>
</evidence>
<dbReference type="Gene3D" id="3.30.70.1320">
    <property type="entry name" value="Multidrug efflux transporter AcrB pore domain like"/>
    <property type="match status" value="1"/>
</dbReference>
<feature type="transmembrane region" description="Helical" evidence="12">
    <location>
        <begin position="918"/>
        <end position="941"/>
    </location>
</feature>
<organism evidence="14">
    <name type="scientific">Knufia peltigerae</name>
    <dbReference type="NCBI Taxonomy" id="1002370"/>
    <lineage>
        <taxon>Eukaryota</taxon>
        <taxon>Fungi</taxon>
        <taxon>Dikarya</taxon>
        <taxon>Ascomycota</taxon>
        <taxon>Pezizomycotina</taxon>
        <taxon>Eurotiomycetes</taxon>
        <taxon>Chaetothyriomycetidae</taxon>
        <taxon>Chaetothyriales</taxon>
        <taxon>Trichomeriaceae</taxon>
        <taxon>Knufia</taxon>
    </lineage>
</organism>
<keyword evidence="7" id="KW-0732">Signal</keyword>
<feature type="transmembrane region" description="Helical" evidence="12">
    <location>
        <begin position="438"/>
        <end position="458"/>
    </location>
</feature>
<dbReference type="Pfam" id="PF09864">
    <property type="entry name" value="MliC"/>
    <property type="match status" value="1"/>
</dbReference>
<protein>
    <recommendedName>
        <fullName evidence="13">C-type lysozyme inhibitor domain-containing protein</fullName>
    </recommendedName>
</protein>
<evidence type="ECO:0000256" key="5">
    <source>
        <dbReference type="ARBA" id="ARBA00022519"/>
    </source>
</evidence>